<dbReference type="EMBL" id="CP086717">
    <property type="protein sequence ID" value="WOO82517.1"/>
    <property type="molecule type" value="Genomic_DNA"/>
</dbReference>
<evidence type="ECO:0000313" key="2">
    <source>
        <dbReference type="EMBL" id="WOO82517.1"/>
    </source>
</evidence>
<reference evidence="2" key="1">
    <citation type="submission" date="2023-10" db="EMBL/GenBank/DDBJ databases">
        <authorList>
            <person name="Noh H."/>
        </authorList>
    </citation>
    <scope>NUCLEOTIDE SEQUENCE</scope>
    <source>
        <strain evidence="2">DUCC4014</strain>
    </source>
</reference>
<feature type="region of interest" description="Disordered" evidence="1">
    <location>
        <begin position="259"/>
        <end position="291"/>
    </location>
</feature>
<gene>
    <name evidence="2" type="ORF">LOC62_04G006002</name>
</gene>
<name>A0AAF0YAN5_9TREE</name>
<feature type="compositionally biased region" description="Low complexity" evidence="1">
    <location>
        <begin position="1"/>
        <end position="23"/>
    </location>
</feature>
<accession>A0AAF0YAN5</accession>
<evidence type="ECO:0000313" key="3">
    <source>
        <dbReference type="Proteomes" id="UP000827549"/>
    </source>
</evidence>
<keyword evidence="3" id="KW-1185">Reference proteome</keyword>
<protein>
    <submittedName>
        <fullName evidence="2">Uncharacterized protein</fullName>
    </submittedName>
</protein>
<dbReference type="AlphaFoldDB" id="A0AAF0YAN5"/>
<organism evidence="2 3">
    <name type="scientific">Vanrija pseudolonga</name>
    <dbReference type="NCBI Taxonomy" id="143232"/>
    <lineage>
        <taxon>Eukaryota</taxon>
        <taxon>Fungi</taxon>
        <taxon>Dikarya</taxon>
        <taxon>Basidiomycota</taxon>
        <taxon>Agaricomycotina</taxon>
        <taxon>Tremellomycetes</taxon>
        <taxon>Trichosporonales</taxon>
        <taxon>Trichosporonaceae</taxon>
        <taxon>Vanrija</taxon>
    </lineage>
</organism>
<dbReference type="Proteomes" id="UP000827549">
    <property type="component" value="Chromosome 4"/>
</dbReference>
<feature type="region of interest" description="Disordered" evidence="1">
    <location>
        <begin position="1"/>
        <end position="27"/>
    </location>
</feature>
<dbReference type="RefSeq" id="XP_062628549.1">
    <property type="nucleotide sequence ID" value="XM_062772565.1"/>
</dbReference>
<dbReference type="GeneID" id="87809229"/>
<evidence type="ECO:0000256" key="1">
    <source>
        <dbReference type="SAM" id="MobiDB-lite"/>
    </source>
</evidence>
<proteinExistence type="predicted"/>
<sequence length="291" mass="31979">MSSPLSLASPSDPSSGPSSLPSSGMILSETMNDDVDKAIRRWPEGRIRVFNTNDKHIMTIPLAFAVEGHWGTWQKLGDGLEVVLGDEVDSPLLWRNRDDGRLMNVEDEVSAGQYTVLRSLDSAAPVLPSYSTGSTASGRSRGGSDVSGFEVALQGLDPVGPQSAAAGIMLWIPLHRMYDSHEAAFVPEVDPKTGSTSFTFHIFMLPTMNDRNKSLFEAIRKFHGVKLTWPNNAPSPELAKLHYQRALGKRLCFARQVMQAPQTPDKRKHQPSSASPTPRQVRPRPSLDHEL</sequence>